<dbReference type="PhylomeDB" id="A0A068UJH0"/>
<organism evidence="3 4">
    <name type="scientific">Coffea canephora</name>
    <name type="common">Robusta coffee</name>
    <dbReference type="NCBI Taxonomy" id="49390"/>
    <lineage>
        <taxon>Eukaryota</taxon>
        <taxon>Viridiplantae</taxon>
        <taxon>Streptophyta</taxon>
        <taxon>Embryophyta</taxon>
        <taxon>Tracheophyta</taxon>
        <taxon>Spermatophyta</taxon>
        <taxon>Magnoliopsida</taxon>
        <taxon>eudicotyledons</taxon>
        <taxon>Gunneridae</taxon>
        <taxon>Pentapetalae</taxon>
        <taxon>asterids</taxon>
        <taxon>lamiids</taxon>
        <taxon>Gentianales</taxon>
        <taxon>Rubiaceae</taxon>
        <taxon>Ixoroideae</taxon>
        <taxon>Gardenieae complex</taxon>
        <taxon>Bertiereae - Coffeeae clade</taxon>
        <taxon>Coffeeae</taxon>
        <taxon>Coffea</taxon>
    </lineage>
</organism>
<dbReference type="InterPro" id="IPR000719">
    <property type="entry name" value="Prot_kinase_dom"/>
</dbReference>
<dbReference type="PROSITE" id="PS00109">
    <property type="entry name" value="PROTEIN_KINASE_TYR"/>
    <property type="match status" value="1"/>
</dbReference>
<evidence type="ECO:0000313" key="4">
    <source>
        <dbReference type="Proteomes" id="UP000295252"/>
    </source>
</evidence>
<gene>
    <name evidence="3" type="ORF">GSCOC_T00027351001</name>
</gene>
<dbReference type="InParanoid" id="A0A068UJH0"/>
<accession>A0A068UJH0</accession>
<dbReference type="Proteomes" id="UP000295252">
    <property type="component" value="Chromosome I"/>
</dbReference>
<sequence length="110" mass="12437">MFCTNFFPISQILVHGDITADNLLVAASRIVKIGDFSFNQVLCILILVCYVLLTCFYFYDDNNELRCSTGIPIFTIPECCLGSSTYHTKVVDMLVVGFTRMIMYSHCLLT</sequence>
<keyword evidence="1" id="KW-0472">Membrane</keyword>
<name>A0A068UJH0_COFCA</name>
<evidence type="ECO:0000256" key="1">
    <source>
        <dbReference type="SAM" id="Phobius"/>
    </source>
</evidence>
<evidence type="ECO:0000313" key="3">
    <source>
        <dbReference type="EMBL" id="CDP08452.1"/>
    </source>
</evidence>
<keyword evidence="1" id="KW-1133">Transmembrane helix</keyword>
<dbReference type="Gramene" id="CDP08452">
    <property type="protein sequence ID" value="CDP08452"/>
    <property type="gene ID" value="GSCOC_T00027351001"/>
</dbReference>
<dbReference type="PROSITE" id="PS50011">
    <property type="entry name" value="PROTEIN_KINASE_DOM"/>
    <property type="match status" value="1"/>
</dbReference>
<dbReference type="Gene3D" id="1.10.510.10">
    <property type="entry name" value="Transferase(Phosphotransferase) domain 1"/>
    <property type="match status" value="1"/>
</dbReference>
<protein>
    <recommendedName>
        <fullName evidence="2">Protein kinase domain-containing protein</fullName>
    </recommendedName>
</protein>
<dbReference type="STRING" id="49390.A0A068UJH0"/>
<dbReference type="GO" id="GO:0004672">
    <property type="term" value="F:protein kinase activity"/>
    <property type="evidence" value="ECO:0007669"/>
    <property type="project" value="InterPro"/>
</dbReference>
<dbReference type="AlphaFoldDB" id="A0A068UJH0"/>
<evidence type="ECO:0000259" key="2">
    <source>
        <dbReference type="PROSITE" id="PS50011"/>
    </source>
</evidence>
<dbReference type="InterPro" id="IPR008266">
    <property type="entry name" value="Tyr_kinase_AS"/>
</dbReference>
<proteinExistence type="predicted"/>
<feature type="domain" description="Protein kinase" evidence="2">
    <location>
        <begin position="1"/>
        <end position="110"/>
    </location>
</feature>
<keyword evidence="1" id="KW-0812">Transmembrane</keyword>
<dbReference type="InterPro" id="IPR011009">
    <property type="entry name" value="Kinase-like_dom_sf"/>
</dbReference>
<feature type="transmembrane region" description="Helical" evidence="1">
    <location>
        <begin position="38"/>
        <end position="59"/>
    </location>
</feature>
<keyword evidence="4" id="KW-1185">Reference proteome</keyword>
<dbReference type="GO" id="GO:0005524">
    <property type="term" value="F:ATP binding"/>
    <property type="evidence" value="ECO:0007669"/>
    <property type="project" value="InterPro"/>
</dbReference>
<dbReference type="EMBL" id="HG739117">
    <property type="protein sequence ID" value="CDP08452.1"/>
    <property type="molecule type" value="Genomic_DNA"/>
</dbReference>
<dbReference type="SUPFAM" id="SSF56112">
    <property type="entry name" value="Protein kinase-like (PK-like)"/>
    <property type="match status" value="1"/>
</dbReference>
<reference evidence="4" key="1">
    <citation type="journal article" date="2014" name="Science">
        <title>The coffee genome provides insight into the convergent evolution of caffeine biosynthesis.</title>
        <authorList>
            <person name="Denoeud F."/>
            <person name="Carretero-Paulet L."/>
            <person name="Dereeper A."/>
            <person name="Droc G."/>
            <person name="Guyot R."/>
            <person name="Pietrella M."/>
            <person name="Zheng C."/>
            <person name="Alberti A."/>
            <person name="Anthony F."/>
            <person name="Aprea G."/>
            <person name="Aury J.M."/>
            <person name="Bento P."/>
            <person name="Bernard M."/>
            <person name="Bocs S."/>
            <person name="Campa C."/>
            <person name="Cenci A."/>
            <person name="Combes M.C."/>
            <person name="Crouzillat D."/>
            <person name="Da Silva C."/>
            <person name="Daddiego L."/>
            <person name="De Bellis F."/>
            <person name="Dussert S."/>
            <person name="Garsmeur O."/>
            <person name="Gayraud T."/>
            <person name="Guignon V."/>
            <person name="Jahn K."/>
            <person name="Jamilloux V."/>
            <person name="Joet T."/>
            <person name="Labadie K."/>
            <person name="Lan T."/>
            <person name="Leclercq J."/>
            <person name="Lepelley M."/>
            <person name="Leroy T."/>
            <person name="Li L.T."/>
            <person name="Librado P."/>
            <person name="Lopez L."/>
            <person name="Munoz A."/>
            <person name="Noel B."/>
            <person name="Pallavicini A."/>
            <person name="Perrotta G."/>
            <person name="Poncet V."/>
            <person name="Pot D."/>
            <person name="Priyono X."/>
            <person name="Rigoreau M."/>
            <person name="Rouard M."/>
            <person name="Rozas J."/>
            <person name="Tranchant-Dubreuil C."/>
            <person name="VanBuren R."/>
            <person name="Zhang Q."/>
            <person name="Andrade A.C."/>
            <person name="Argout X."/>
            <person name="Bertrand B."/>
            <person name="de Kochko A."/>
            <person name="Graziosi G."/>
            <person name="Henry R.J."/>
            <person name="Jayarama X."/>
            <person name="Ming R."/>
            <person name="Nagai C."/>
            <person name="Rounsley S."/>
            <person name="Sankoff D."/>
            <person name="Giuliano G."/>
            <person name="Albert V.A."/>
            <person name="Wincker P."/>
            <person name="Lashermes P."/>
        </authorList>
    </citation>
    <scope>NUCLEOTIDE SEQUENCE [LARGE SCALE GENOMIC DNA]</scope>
    <source>
        <strain evidence="4">cv. DH200-94</strain>
    </source>
</reference>